<sequence length="19" mass="2081">MSEHQQSTVYCTIAIIGIS</sequence>
<dbReference type="AlphaFoldDB" id="A0A2P2PTK9"/>
<proteinExistence type="predicted"/>
<reference evidence="1" key="1">
    <citation type="submission" date="2018-02" db="EMBL/GenBank/DDBJ databases">
        <title>Rhizophora mucronata_Transcriptome.</title>
        <authorList>
            <person name="Meera S.P."/>
            <person name="Sreeshan A."/>
            <person name="Augustine A."/>
        </authorList>
    </citation>
    <scope>NUCLEOTIDE SEQUENCE</scope>
    <source>
        <tissue evidence="1">Leaf</tissue>
    </source>
</reference>
<protein>
    <submittedName>
        <fullName evidence="1">Uncharacterized protein</fullName>
    </submittedName>
</protein>
<dbReference type="EMBL" id="GGEC01077551">
    <property type="protein sequence ID" value="MBX58035.1"/>
    <property type="molecule type" value="Transcribed_RNA"/>
</dbReference>
<organism evidence="1">
    <name type="scientific">Rhizophora mucronata</name>
    <name type="common">Asiatic mangrove</name>
    <dbReference type="NCBI Taxonomy" id="61149"/>
    <lineage>
        <taxon>Eukaryota</taxon>
        <taxon>Viridiplantae</taxon>
        <taxon>Streptophyta</taxon>
        <taxon>Embryophyta</taxon>
        <taxon>Tracheophyta</taxon>
        <taxon>Spermatophyta</taxon>
        <taxon>Magnoliopsida</taxon>
        <taxon>eudicotyledons</taxon>
        <taxon>Gunneridae</taxon>
        <taxon>Pentapetalae</taxon>
        <taxon>rosids</taxon>
        <taxon>fabids</taxon>
        <taxon>Malpighiales</taxon>
        <taxon>Rhizophoraceae</taxon>
        <taxon>Rhizophora</taxon>
    </lineage>
</organism>
<evidence type="ECO:0000313" key="1">
    <source>
        <dbReference type="EMBL" id="MBX58035.1"/>
    </source>
</evidence>
<name>A0A2P2PTK9_RHIMU</name>
<accession>A0A2P2PTK9</accession>